<reference evidence="2" key="1">
    <citation type="submission" date="2025-08" db="UniProtKB">
        <authorList>
            <consortium name="RefSeq"/>
        </authorList>
    </citation>
    <scope>IDENTIFICATION</scope>
    <source>
        <tissue evidence="2">Gonads</tissue>
    </source>
</reference>
<dbReference type="OrthoDB" id="8191755at2759"/>
<dbReference type="KEGG" id="soy:115884227"/>
<evidence type="ECO:0000313" key="2">
    <source>
        <dbReference type="RefSeq" id="XP_030758596.1"/>
    </source>
</evidence>
<dbReference type="InParanoid" id="A0A6J2Y5T2"/>
<dbReference type="RefSeq" id="XP_030758596.1">
    <property type="nucleotide sequence ID" value="XM_030902736.1"/>
</dbReference>
<accession>A0A6J2Y5T2</accession>
<name>A0A6J2Y5T2_SITOR</name>
<proteinExistence type="predicted"/>
<keyword evidence="1" id="KW-1185">Reference proteome</keyword>
<organism evidence="1 2">
    <name type="scientific">Sitophilus oryzae</name>
    <name type="common">Rice weevil</name>
    <name type="synonym">Curculio oryzae</name>
    <dbReference type="NCBI Taxonomy" id="7048"/>
    <lineage>
        <taxon>Eukaryota</taxon>
        <taxon>Metazoa</taxon>
        <taxon>Ecdysozoa</taxon>
        <taxon>Arthropoda</taxon>
        <taxon>Hexapoda</taxon>
        <taxon>Insecta</taxon>
        <taxon>Pterygota</taxon>
        <taxon>Neoptera</taxon>
        <taxon>Endopterygota</taxon>
        <taxon>Coleoptera</taxon>
        <taxon>Polyphaga</taxon>
        <taxon>Cucujiformia</taxon>
        <taxon>Curculionidae</taxon>
        <taxon>Dryophthorinae</taxon>
        <taxon>Sitophilus</taxon>
    </lineage>
</organism>
<evidence type="ECO:0000313" key="1">
    <source>
        <dbReference type="Proteomes" id="UP000504635"/>
    </source>
</evidence>
<sequence length="194" mass="21257">MMNSSTELRSTLFIFGGVRMRPDLLNGCPPNSGRIAQPSRWMNTEAFVLCLKHFVKFVHPNKEIPVLLIVDNHSSHTSLEAINYCRDNGVPTAYNLGQLFGQAYLRAATVGTDIKSFPACSIESCYAEIFGDADFAPSMVSERHLTAEDEFLSSDDEPLAVPGSSGSNRIDLAKTKNNEIQDGKPPAVFARKAC</sequence>
<dbReference type="AlphaFoldDB" id="A0A6J2Y5T2"/>
<protein>
    <submittedName>
        <fullName evidence="2">Uncharacterized protein LOC115884227</fullName>
    </submittedName>
</protein>
<dbReference type="GeneID" id="115884227"/>
<dbReference type="Proteomes" id="UP000504635">
    <property type="component" value="Unplaced"/>
</dbReference>
<gene>
    <name evidence="2" type="primary">LOC115884227</name>
</gene>